<protein>
    <recommendedName>
        <fullName evidence="2">histidine kinase</fullName>
        <ecNumber evidence="2">2.7.13.3</ecNumber>
    </recommendedName>
</protein>
<evidence type="ECO:0000259" key="4">
    <source>
        <dbReference type="PROSITE" id="PS50011"/>
    </source>
</evidence>
<dbReference type="InterPro" id="IPR036890">
    <property type="entry name" value="HATPase_C_sf"/>
</dbReference>
<dbReference type="InterPro" id="IPR003594">
    <property type="entry name" value="HATPase_dom"/>
</dbReference>
<dbReference type="PRINTS" id="PR00344">
    <property type="entry name" value="BCTRLSENSOR"/>
</dbReference>
<dbReference type="InterPro" id="IPR027417">
    <property type="entry name" value="P-loop_NTPase"/>
</dbReference>
<keyword evidence="7" id="KW-0808">Transferase</keyword>
<dbReference type="InterPro" id="IPR000719">
    <property type="entry name" value="Prot_kinase_dom"/>
</dbReference>
<dbReference type="Pfam" id="PF13191">
    <property type="entry name" value="AAA_16"/>
    <property type="match status" value="1"/>
</dbReference>
<dbReference type="Pfam" id="PF08447">
    <property type="entry name" value="PAS_3"/>
    <property type="match status" value="1"/>
</dbReference>
<reference evidence="7 8" key="1">
    <citation type="submission" date="2015-08" db="EMBL/GenBank/DDBJ databases">
        <authorList>
            <person name="Babu N.S."/>
            <person name="Beckwith C.J."/>
            <person name="Beseler K.G."/>
            <person name="Brison A."/>
            <person name="Carone J.V."/>
            <person name="Caskin T.P."/>
            <person name="Diamond M."/>
            <person name="Durham M.E."/>
            <person name="Foxe J.M."/>
            <person name="Go M."/>
            <person name="Henderson B.A."/>
            <person name="Jones I.B."/>
            <person name="McGettigan J.A."/>
            <person name="Micheletti S.J."/>
            <person name="Nasrallah M.E."/>
            <person name="Ortiz D."/>
            <person name="Piller C.R."/>
            <person name="Privatt S.R."/>
            <person name="Schneider S.L."/>
            <person name="Sharp S."/>
            <person name="Smith T.C."/>
            <person name="Stanton J.D."/>
            <person name="Ullery H.E."/>
            <person name="Wilson R.J."/>
            <person name="Serrano M.G."/>
            <person name="Buck G."/>
            <person name="Lee V."/>
            <person name="Wang Y."/>
            <person name="Carvalho R."/>
            <person name="Voegtly L."/>
            <person name="Shi R."/>
            <person name="Duckworth R."/>
            <person name="Johnson A."/>
            <person name="Loviza R."/>
            <person name="Walstead R."/>
            <person name="Shah Z."/>
            <person name="Kiflezghi M."/>
            <person name="Wade K."/>
            <person name="Ball S.L."/>
            <person name="Bradley K.W."/>
            <person name="Asai D.J."/>
            <person name="Bowman C.A."/>
            <person name="Russell D.A."/>
            <person name="Pope W.H."/>
            <person name="Jacobs-Sera D."/>
            <person name="Hendrix R.W."/>
            <person name="Hatfull G.F."/>
        </authorList>
    </citation>
    <scope>NUCLEOTIDE SEQUENCE [LARGE SCALE GENOMIC DNA]</scope>
    <source>
        <strain evidence="7 8">DSM 27648</strain>
    </source>
</reference>
<dbReference type="PATRIC" id="fig|1391654.3.peg.5442"/>
<dbReference type="SUPFAM" id="SSF47384">
    <property type="entry name" value="Homodimeric domain of signal transducing histidine kinase"/>
    <property type="match status" value="1"/>
</dbReference>
<evidence type="ECO:0000259" key="5">
    <source>
        <dbReference type="PROSITE" id="PS50109"/>
    </source>
</evidence>
<dbReference type="InterPro" id="IPR001610">
    <property type="entry name" value="PAC"/>
</dbReference>
<dbReference type="InterPro" id="IPR036097">
    <property type="entry name" value="HisK_dim/P_sf"/>
</dbReference>
<keyword evidence="8" id="KW-1185">Reference proteome</keyword>
<dbReference type="CDD" id="cd00130">
    <property type="entry name" value="PAS"/>
    <property type="match status" value="1"/>
</dbReference>
<dbReference type="CDD" id="cd00082">
    <property type="entry name" value="HisKA"/>
    <property type="match status" value="1"/>
</dbReference>
<dbReference type="Gene3D" id="1.10.510.10">
    <property type="entry name" value="Transferase(Phosphotransferase) domain 1"/>
    <property type="match status" value="1"/>
</dbReference>
<dbReference type="Proteomes" id="UP000064967">
    <property type="component" value="Chromosome"/>
</dbReference>
<dbReference type="Gene3D" id="3.40.50.300">
    <property type="entry name" value="P-loop containing nucleotide triphosphate hydrolases"/>
    <property type="match status" value="1"/>
</dbReference>
<dbReference type="SMART" id="SM00387">
    <property type="entry name" value="HATPase_c"/>
    <property type="match status" value="1"/>
</dbReference>
<gene>
    <name evidence="7" type="ORF">AKJ09_05372</name>
</gene>
<dbReference type="InterPro" id="IPR000014">
    <property type="entry name" value="PAS"/>
</dbReference>
<feature type="domain" description="PAC" evidence="6">
    <location>
        <begin position="1373"/>
        <end position="1425"/>
    </location>
</feature>
<dbReference type="PANTHER" id="PTHR43642">
    <property type="entry name" value="HYBRID SIGNAL TRANSDUCTION HISTIDINE KINASE G"/>
    <property type="match status" value="1"/>
</dbReference>
<accession>A0A0K1PYW9</accession>
<dbReference type="GO" id="GO:0000155">
    <property type="term" value="F:phosphorelay sensor kinase activity"/>
    <property type="evidence" value="ECO:0007669"/>
    <property type="project" value="InterPro"/>
</dbReference>
<proteinExistence type="predicted"/>
<dbReference type="RefSeq" id="WP_146649700.1">
    <property type="nucleotide sequence ID" value="NZ_CP012333.1"/>
</dbReference>
<dbReference type="PROSITE" id="PS50011">
    <property type="entry name" value="PROTEIN_KINASE_DOM"/>
    <property type="match status" value="1"/>
</dbReference>
<keyword evidence="3" id="KW-0597">Phosphoprotein</keyword>
<dbReference type="InterPro" id="IPR029016">
    <property type="entry name" value="GAF-like_dom_sf"/>
</dbReference>
<dbReference type="EC" id="2.7.13.3" evidence="2"/>
<dbReference type="PANTHER" id="PTHR43642:SF1">
    <property type="entry name" value="HYBRID SIGNAL TRANSDUCTION HISTIDINE KINASE G"/>
    <property type="match status" value="1"/>
</dbReference>
<dbReference type="SUPFAM" id="SSF55785">
    <property type="entry name" value="PYP-like sensor domain (PAS domain)"/>
    <property type="match status" value="1"/>
</dbReference>
<keyword evidence="7" id="KW-0418">Kinase</keyword>
<dbReference type="InterPro" id="IPR053159">
    <property type="entry name" value="Hybrid_Histidine_Kinase"/>
</dbReference>
<evidence type="ECO:0000256" key="3">
    <source>
        <dbReference type="ARBA" id="ARBA00022553"/>
    </source>
</evidence>
<dbReference type="InterPro" id="IPR005467">
    <property type="entry name" value="His_kinase_dom"/>
</dbReference>
<dbReference type="Gene3D" id="1.10.287.130">
    <property type="match status" value="1"/>
</dbReference>
<feature type="domain" description="Histidine kinase" evidence="5">
    <location>
        <begin position="1445"/>
        <end position="1661"/>
    </location>
</feature>
<dbReference type="SUPFAM" id="SSF55874">
    <property type="entry name" value="ATPase domain of HSP90 chaperone/DNA topoisomerase II/histidine kinase"/>
    <property type="match status" value="1"/>
</dbReference>
<dbReference type="SUPFAM" id="SSF55781">
    <property type="entry name" value="GAF domain-like"/>
    <property type="match status" value="1"/>
</dbReference>
<evidence type="ECO:0000259" key="6">
    <source>
        <dbReference type="PROSITE" id="PS50113"/>
    </source>
</evidence>
<dbReference type="Pfam" id="PF01590">
    <property type="entry name" value="GAF"/>
    <property type="match status" value="1"/>
</dbReference>
<dbReference type="InterPro" id="IPR004358">
    <property type="entry name" value="Sig_transdc_His_kin-like_C"/>
</dbReference>
<dbReference type="KEGG" id="llu:AKJ09_05372"/>
<comment type="catalytic activity">
    <reaction evidence="1">
        <text>ATP + protein L-histidine = ADP + protein N-phospho-L-histidine.</text>
        <dbReference type="EC" id="2.7.13.3"/>
    </reaction>
</comment>
<dbReference type="Gene3D" id="3.30.450.20">
    <property type="entry name" value="PAS domain"/>
    <property type="match status" value="1"/>
</dbReference>
<dbReference type="SMART" id="SM00086">
    <property type="entry name" value="PAC"/>
    <property type="match status" value="1"/>
</dbReference>
<dbReference type="SMART" id="SM00388">
    <property type="entry name" value="HisKA"/>
    <property type="match status" value="1"/>
</dbReference>
<dbReference type="EMBL" id="CP012333">
    <property type="protein sequence ID" value="AKU98708.1"/>
    <property type="molecule type" value="Genomic_DNA"/>
</dbReference>
<dbReference type="SMART" id="SM00065">
    <property type="entry name" value="GAF"/>
    <property type="match status" value="1"/>
</dbReference>
<dbReference type="SUPFAM" id="SSF56112">
    <property type="entry name" value="Protein kinase-like (PK-like)"/>
    <property type="match status" value="1"/>
</dbReference>
<dbReference type="GO" id="GO:0005524">
    <property type="term" value="F:ATP binding"/>
    <property type="evidence" value="ECO:0007669"/>
    <property type="project" value="InterPro"/>
</dbReference>
<evidence type="ECO:0000313" key="7">
    <source>
        <dbReference type="EMBL" id="AKU98708.1"/>
    </source>
</evidence>
<name>A0A0K1PYW9_9BACT</name>
<dbReference type="Pfam" id="PF02518">
    <property type="entry name" value="HATPase_c"/>
    <property type="match status" value="1"/>
</dbReference>
<dbReference type="InterPro" id="IPR000700">
    <property type="entry name" value="PAS-assoc_C"/>
</dbReference>
<dbReference type="InterPro" id="IPR003018">
    <property type="entry name" value="GAF"/>
</dbReference>
<dbReference type="PROSITE" id="PS50109">
    <property type="entry name" value="HIS_KIN"/>
    <property type="match status" value="1"/>
</dbReference>
<dbReference type="OrthoDB" id="9789238at2"/>
<dbReference type="InterPro" id="IPR041664">
    <property type="entry name" value="AAA_16"/>
</dbReference>
<dbReference type="Gene3D" id="3.30.450.40">
    <property type="match status" value="1"/>
</dbReference>
<dbReference type="Gene3D" id="3.30.565.10">
    <property type="entry name" value="Histidine kinase-like ATPase, C-terminal domain"/>
    <property type="match status" value="1"/>
</dbReference>
<dbReference type="InterPro" id="IPR013655">
    <property type="entry name" value="PAS_fold_3"/>
</dbReference>
<feature type="domain" description="Protein kinase" evidence="4">
    <location>
        <begin position="1"/>
        <end position="92"/>
    </location>
</feature>
<dbReference type="Pfam" id="PF00512">
    <property type="entry name" value="HisKA"/>
    <property type="match status" value="1"/>
</dbReference>
<dbReference type="NCBIfam" id="TIGR00229">
    <property type="entry name" value="sensory_box"/>
    <property type="match status" value="1"/>
</dbReference>
<evidence type="ECO:0000256" key="2">
    <source>
        <dbReference type="ARBA" id="ARBA00012438"/>
    </source>
</evidence>
<evidence type="ECO:0000256" key="1">
    <source>
        <dbReference type="ARBA" id="ARBA00000085"/>
    </source>
</evidence>
<dbReference type="PROSITE" id="PS50113">
    <property type="entry name" value="PAC"/>
    <property type="match status" value="1"/>
</dbReference>
<sequence>MNRSLDSRADLYAFGVTLYELLTATLPFVAGTPLEWVHCHIARQPAPLRERAPEVPEAVAQIVTKLLAKSADDRYQTASGVEVDLRRCLEALESTGQIDTFPLAAHDLPEQLVVPERLYGRERDIDALVSAFDRMVEGGMPASVFVSGYSGIGKSSVVHELHKTLAGAGGLLASGKFDQYKRDIPYATIAQAFQGAVRQLLGKDGAELAWWRRALTEALGDEGQLIVQIIPELALILPEQPPIVEVPPQEAQTRFQRLFRKFLGVFARDEHPLALFLDDLQWVDAATLYLLERLLAEPEAGQRFLVIGAYRENEVDASHPLTRALDGLRKSPRPPCEITLGPLEVPDLNRLVADALRCDLVRCRALAELVHAKTAGNPFFAIQFFTALADEGLLAIDPRTRAWTWDLALIRAKGFTENVADLMAGRLTRLPALTQEVLKHLACLGVTTDVATLHLVSGVAEDDLHEALWAAVSDGLIVRAVDSYRFIHDRVQEAAHVLIPEGERAESHLRLGRMLAARATAEQIAENVFDIVNHLNRGAALITSAEERRRVAELNLLAARRAQGSTAYASALIYLRAGRAMLTDDAWRTDYALCFALEFHRAGCEFLTGDLPRAAEQLASLATRAMEEDVAAVTRQRLLVHTAMDRNEDAVVIGLEHLRRVGIDWSVHPSDDEVGREFERMRQLLGDRSIESLVDLPPLEDAQLRATIDVLSDLTAAASYVDENLLGLVLLRVTNMSMEHGNSDGSCFAYVCLNMVVGHRFGDYASGFRFGKLAFELVEKRRLDRFMPRVSMCFGSMVNPWTNHIRSGRALVVQAFDAASRAGDVVFASYSREMLVTNLLVSGEPLAEVQHEAERGLAFARKARIGLVSAFLRGELQLVRALRGLTVDFASFDDELFDETKFEEELYANPGLVMATFRYWVRKVQLRFLAGDLPSALDAAEKAQRLLWTSPSFFQVAEYHFYAALAHAQGYDTASPEGRAVHRAALDTHRSWITRWRANCPTNFGTRAALVDAEVARIEDRPLDAERLYEEAIAEGRAQGFVQNEALANELAARFHAARNLPTIARAYLRNARYCYHRWGAEGKVRWLDRVHPRLQTQPSRFGEYPLDRTSLESTATIGATSEQLDLATVVRFSHAISQEIVLARLVETLLTIALEHAGAVRGVLLLCRNGELEFEAEGISGDRIRVRRRASPSDRAERPALPESILAYVVRSHESVILDDAAVLNSFSSDAYLGEKASRSVFCLPLVKQAQLIGVLYLENDLAPGVFTPSRIAVLRLVASQAAISLENARLYADLERTRSYMTEAERLGSVGSFGWELASGALSWSEEVCRILGYDRHVSPTVERVAERIHPEERDLLRARIEQRVAARNDFDVALRLRMPDGEVKHVEILAHATVDGTGQLLSYVGAVRDVTATKLASETLERTQAELAHVTRVATLGEMTASITHEINQPLAGVRINASTCIRWLSAPVPNIDEAREAARRASRDVTRASDVVARLRTLYRKNGTDPRPVDLNEAIEEVLQLMRAELRKNVCAVRAELEPRLPTAFGDRVQLQQVVMNLLLNGAEAMNEVADRPRELVVRTETHSTGEALVAVRDAGVGIPAAALEQVFEPFHTTKRGGMGMGLSISRKIVESHSGRLWASRNDRHGMTFYFTVATSAPPPDAR</sequence>
<dbReference type="SUPFAM" id="SSF52540">
    <property type="entry name" value="P-loop containing nucleoside triphosphate hydrolases"/>
    <property type="match status" value="1"/>
</dbReference>
<dbReference type="InterPro" id="IPR003661">
    <property type="entry name" value="HisK_dim/P_dom"/>
</dbReference>
<dbReference type="InterPro" id="IPR011009">
    <property type="entry name" value="Kinase-like_dom_sf"/>
</dbReference>
<dbReference type="Gene3D" id="2.10.70.100">
    <property type="match status" value="1"/>
</dbReference>
<evidence type="ECO:0000313" key="8">
    <source>
        <dbReference type="Proteomes" id="UP000064967"/>
    </source>
</evidence>
<organism evidence="7 8">
    <name type="scientific">Labilithrix luteola</name>
    <dbReference type="NCBI Taxonomy" id="1391654"/>
    <lineage>
        <taxon>Bacteria</taxon>
        <taxon>Pseudomonadati</taxon>
        <taxon>Myxococcota</taxon>
        <taxon>Polyangia</taxon>
        <taxon>Polyangiales</taxon>
        <taxon>Labilitrichaceae</taxon>
        <taxon>Labilithrix</taxon>
    </lineage>
</organism>
<dbReference type="InterPro" id="IPR035965">
    <property type="entry name" value="PAS-like_dom_sf"/>
</dbReference>
<dbReference type="STRING" id="1391654.AKJ09_05372"/>